<proteinExistence type="predicted"/>
<accession>A0A383ELK5</accession>
<dbReference type="PANTHER" id="PTHR30189">
    <property type="entry name" value="LPS-ASSEMBLY PROTEIN"/>
    <property type="match status" value="1"/>
</dbReference>
<gene>
    <name evidence="1" type="ORF">METZ01_LOCUS510187</name>
</gene>
<dbReference type="AlphaFoldDB" id="A0A383ELK5"/>
<evidence type="ECO:0000313" key="1">
    <source>
        <dbReference type="EMBL" id="SVE57333.1"/>
    </source>
</evidence>
<protein>
    <recommendedName>
        <fullName evidence="2">Organic solvent tolerance-like N-terminal domain-containing protein</fullName>
    </recommendedName>
</protein>
<evidence type="ECO:0008006" key="2">
    <source>
        <dbReference type="Google" id="ProtNLM"/>
    </source>
</evidence>
<sequence length="230" mass="26383">VNFKNGDVYEISLSGMATTHFNVIEDTLVTGLSTSSGDSIYININDNVIDRIQMFGGVQGIFNPEKNNSKIDSTVVYSADYIDYQVSDERSFLYDNAMLIYDQNELNAGEIFIDWDNDFLEANIKDSIFPSINGFGESPIYGQKMIFDLITKKGKISKGKTGFNQSYYMGDTITKDNEELYYINNSLFTTCDLEDPHYYFYSDKMKMIPNDRIIAKPMTLYIQELPIFYM</sequence>
<dbReference type="GO" id="GO:1990351">
    <property type="term" value="C:transporter complex"/>
    <property type="evidence" value="ECO:0007669"/>
    <property type="project" value="TreeGrafter"/>
</dbReference>
<dbReference type="InterPro" id="IPR050218">
    <property type="entry name" value="LptD"/>
</dbReference>
<dbReference type="EMBL" id="UINC01226727">
    <property type="protein sequence ID" value="SVE57333.1"/>
    <property type="molecule type" value="Genomic_DNA"/>
</dbReference>
<feature type="non-terminal residue" evidence="1">
    <location>
        <position position="230"/>
    </location>
</feature>
<dbReference type="Gene3D" id="2.60.450.10">
    <property type="entry name" value="Lipopolysaccharide (LPS) transport protein A like domain"/>
    <property type="match status" value="1"/>
</dbReference>
<reference evidence="1" key="1">
    <citation type="submission" date="2018-05" db="EMBL/GenBank/DDBJ databases">
        <authorList>
            <person name="Lanie J.A."/>
            <person name="Ng W.-L."/>
            <person name="Kazmierczak K.M."/>
            <person name="Andrzejewski T.M."/>
            <person name="Davidsen T.M."/>
            <person name="Wayne K.J."/>
            <person name="Tettelin H."/>
            <person name="Glass J.I."/>
            <person name="Rusch D."/>
            <person name="Podicherti R."/>
            <person name="Tsui H.-C.T."/>
            <person name="Winkler M.E."/>
        </authorList>
    </citation>
    <scope>NUCLEOTIDE SEQUENCE</scope>
</reference>
<dbReference type="GO" id="GO:0009279">
    <property type="term" value="C:cell outer membrane"/>
    <property type="evidence" value="ECO:0007669"/>
    <property type="project" value="TreeGrafter"/>
</dbReference>
<feature type="non-terminal residue" evidence="1">
    <location>
        <position position="1"/>
    </location>
</feature>
<name>A0A383ELK5_9ZZZZ</name>
<dbReference type="PANTHER" id="PTHR30189:SF1">
    <property type="entry name" value="LPS-ASSEMBLY PROTEIN LPTD"/>
    <property type="match status" value="1"/>
</dbReference>
<organism evidence="1">
    <name type="scientific">marine metagenome</name>
    <dbReference type="NCBI Taxonomy" id="408172"/>
    <lineage>
        <taxon>unclassified sequences</taxon>
        <taxon>metagenomes</taxon>
        <taxon>ecological metagenomes</taxon>
    </lineage>
</organism>